<dbReference type="OrthoDB" id="1694171at2"/>
<comment type="caution">
    <text evidence="1">The sequence shown here is derived from an EMBL/GenBank/DDBJ whole genome shotgun (WGS) entry which is preliminary data.</text>
</comment>
<dbReference type="AlphaFoldDB" id="A0A3P2R9F3"/>
<protein>
    <submittedName>
        <fullName evidence="1">Uncharacterized protein</fullName>
    </submittedName>
</protein>
<sequence length="75" mass="8474">MDTYNLGINPDSRLFLTKSITKIVGNIPVTSDKVQLLTFKNESGNYYAEFVIINDWIKLKTCYGDTGEILLQLAN</sequence>
<accession>A0A3P2R9F3</accession>
<dbReference type="RefSeq" id="WP_148091222.1">
    <property type="nucleotide sequence ID" value="NZ_RHGY01000010.1"/>
</dbReference>
<gene>
    <name evidence="1" type="ORF">D3P96_07755</name>
</gene>
<proteinExistence type="predicted"/>
<organism evidence="1 2">
    <name type="scientific">Weissella viridescens</name>
    <name type="common">Lactobacillus viridescens</name>
    <dbReference type="NCBI Taxonomy" id="1629"/>
    <lineage>
        <taxon>Bacteria</taxon>
        <taxon>Bacillati</taxon>
        <taxon>Bacillota</taxon>
        <taxon>Bacilli</taxon>
        <taxon>Lactobacillales</taxon>
        <taxon>Lactobacillaceae</taxon>
        <taxon>Weissella</taxon>
    </lineage>
</organism>
<name>A0A3P2R9F3_WEIVI</name>
<evidence type="ECO:0000313" key="1">
    <source>
        <dbReference type="EMBL" id="RRG17439.1"/>
    </source>
</evidence>
<reference evidence="1 2" key="1">
    <citation type="submission" date="2018-10" db="EMBL/GenBank/DDBJ databases">
        <title>Draft genome sequence of Weissella viridescens UCO-SMC3.</title>
        <authorList>
            <person name="Garcia-Cancino A."/>
            <person name="Espinoza-Monje M."/>
            <person name="Albarracin L."/>
            <person name="Garcia-Castillo V."/>
            <person name="Campos-Martin J."/>
            <person name="Nakano Y."/>
            <person name="Guitierrez-Zamorano C."/>
            <person name="Ikeda-Ohtsubo W."/>
            <person name="Morita H."/>
            <person name="Kitazawa H."/>
            <person name="Villena J."/>
        </authorList>
    </citation>
    <scope>NUCLEOTIDE SEQUENCE [LARGE SCALE GENOMIC DNA]</scope>
    <source>
        <strain evidence="1 2">UCO-SMC3</strain>
    </source>
</reference>
<dbReference type="Proteomes" id="UP000275836">
    <property type="component" value="Unassembled WGS sequence"/>
</dbReference>
<dbReference type="EMBL" id="RHGY01000010">
    <property type="protein sequence ID" value="RRG17439.1"/>
    <property type="molecule type" value="Genomic_DNA"/>
</dbReference>
<evidence type="ECO:0000313" key="2">
    <source>
        <dbReference type="Proteomes" id="UP000275836"/>
    </source>
</evidence>